<dbReference type="EMBL" id="MU006245">
    <property type="protein sequence ID" value="KAF2819335.1"/>
    <property type="molecule type" value="Genomic_DNA"/>
</dbReference>
<name>A0A6A6ZGD9_9PLEO</name>
<dbReference type="AlphaFoldDB" id="A0A6A6ZGD9"/>
<gene>
    <name evidence="1" type="ORF">CC86DRAFT_413033</name>
</gene>
<keyword evidence="2" id="KW-1185">Reference proteome</keyword>
<evidence type="ECO:0000313" key="1">
    <source>
        <dbReference type="EMBL" id="KAF2819335.1"/>
    </source>
</evidence>
<dbReference type="PANTHER" id="PTHR33112">
    <property type="entry name" value="DOMAIN PROTEIN, PUTATIVE-RELATED"/>
    <property type="match status" value="1"/>
</dbReference>
<organism evidence="1 2">
    <name type="scientific">Ophiobolus disseminans</name>
    <dbReference type="NCBI Taxonomy" id="1469910"/>
    <lineage>
        <taxon>Eukaryota</taxon>
        <taxon>Fungi</taxon>
        <taxon>Dikarya</taxon>
        <taxon>Ascomycota</taxon>
        <taxon>Pezizomycotina</taxon>
        <taxon>Dothideomycetes</taxon>
        <taxon>Pleosporomycetidae</taxon>
        <taxon>Pleosporales</taxon>
        <taxon>Pleosporineae</taxon>
        <taxon>Phaeosphaeriaceae</taxon>
        <taxon>Ophiobolus</taxon>
    </lineage>
</organism>
<protein>
    <recommendedName>
        <fullName evidence="3">Heterokaryon incompatibility domain-containing protein</fullName>
    </recommendedName>
</protein>
<dbReference type="Proteomes" id="UP000799424">
    <property type="component" value="Unassembled WGS sequence"/>
</dbReference>
<dbReference type="PANTHER" id="PTHR33112:SF1">
    <property type="entry name" value="HETEROKARYON INCOMPATIBILITY DOMAIN-CONTAINING PROTEIN"/>
    <property type="match status" value="1"/>
</dbReference>
<reference evidence="1" key="1">
    <citation type="journal article" date="2020" name="Stud. Mycol.">
        <title>101 Dothideomycetes genomes: a test case for predicting lifestyles and emergence of pathogens.</title>
        <authorList>
            <person name="Haridas S."/>
            <person name="Albert R."/>
            <person name="Binder M."/>
            <person name="Bloem J."/>
            <person name="Labutti K."/>
            <person name="Salamov A."/>
            <person name="Andreopoulos B."/>
            <person name="Baker S."/>
            <person name="Barry K."/>
            <person name="Bills G."/>
            <person name="Bluhm B."/>
            <person name="Cannon C."/>
            <person name="Castanera R."/>
            <person name="Culley D."/>
            <person name="Daum C."/>
            <person name="Ezra D."/>
            <person name="Gonzalez J."/>
            <person name="Henrissat B."/>
            <person name="Kuo A."/>
            <person name="Liang C."/>
            <person name="Lipzen A."/>
            <person name="Lutzoni F."/>
            <person name="Magnuson J."/>
            <person name="Mondo S."/>
            <person name="Nolan M."/>
            <person name="Ohm R."/>
            <person name="Pangilinan J."/>
            <person name="Park H.-J."/>
            <person name="Ramirez L."/>
            <person name="Alfaro M."/>
            <person name="Sun H."/>
            <person name="Tritt A."/>
            <person name="Yoshinaga Y."/>
            <person name="Zwiers L.-H."/>
            <person name="Turgeon B."/>
            <person name="Goodwin S."/>
            <person name="Spatafora J."/>
            <person name="Crous P."/>
            <person name="Grigoriev I."/>
        </authorList>
    </citation>
    <scope>NUCLEOTIDE SEQUENCE</scope>
    <source>
        <strain evidence="1">CBS 113818</strain>
    </source>
</reference>
<sequence>MFGENTAFEMRRSGTKSLLRRGHLDQGPPPELVPANLDYRSTWKNHFRYGSSLWFKPFEKSNKSMLESAIGDSYSVPYILENENYTGLVRYYTSRHLANSGDVERAFIGIAKRLQLYYPLYQPGFYWGIPAAAMQDGLTWELSTRCAGLQQKYRPDYPSWSWMAWAHPVTWKSFDGNRGWRNRSINDEQTVWKYDAGSFVLCAAKPSEEIASAYIGAIPENFHPEHLLRVNGRAFTLPIKSYNDSSRKLQVDIRPGLTVTAKFKDPNTMFCNLEEDLAAGIPVRKDFLPLYVGRQDVEINSQGMKCLLLHWKGNVAFRAGLVEFSMREGELYQLMKQPARTIFIA</sequence>
<evidence type="ECO:0000313" key="2">
    <source>
        <dbReference type="Proteomes" id="UP000799424"/>
    </source>
</evidence>
<accession>A0A6A6ZGD9</accession>
<evidence type="ECO:0008006" key="3">
    <source>
        <dbReference type="Google" id="ProtNLM"/>
    </source>
</evidence>
<proteinExistence type="predicted"/>